<keyword evidence="2" id="KW-1133">Transmembrane helix</keyword>
<evidence type="ECO:0000313" key="4">
    <source>
        <dbReference type="Proteomes" id="UP000028582"/>
    </source>
</evidence>
<feature type="transmembrane region" description="Helical" evidence="2">
    <location>
        <begin position="197"/>
        <end position="216"/>
    </location>
</feature>
<proteinExistence type="predicted"/>
<feature type="region of interest" description="Disordered" evidence="1">
    <location>
        <begin position="225"/>
        <end position="258"/>
    </location>
</feature>
<comment type="caution">
    <text evidence="3">The sequence shown here is derived from an EMBL/GenBank/DDBJ whole genome shotgun (WGS) entry which is preliminary data.</text>
</comment>
<protein>
    <submittedName>
        <fullName evidence="3">Uncharacterized protein</fullName>
    </submittedName>
</protein>
<dbReference type="Proteomes" id="UP000028582">
    <property type="component" value="Unassembled WGS sequence"/>
</dbReference>
<evidence type="ECO:0000256" key="1">
    <source>
        <dbReference type="SAM" id="MobiDB-lite"/>
    </source>
</evidence>
<reference evidence="3 4" key="1">
    <citation type="submission" date="2013-11" db="EMBL/GenBank/DDBJ databases">
        <title>The Genome Sequence of Phytophthora parasitica P1976.</title>
        <authorList>
            <consortium name="The Broad Institute Genomics Platform"/>
            <person name="Russ C."/>
            <person name="Tyler B."/>
            <person name="Panabieres F."/>
            <person name="Shan W."/>
            <person name="Tripathy S."/>
            <person name="Grunwald N."/>
            <person name="Machado M."/>
            <person name="Johnson C.S."/>
            <person name="Walker B."/>
            <person name="Young S."/>
            <person name="Zeng Q."/>
            <person name="Gargeya S."/>
            <person name="Fitzgerald M."/>
            <person name="Haas B."/>
            <person name="Abouelleil A."/>
            <person name="Allen A.W."/>
            <person name="Alvarado L."/>
            <person name="Arachchi H.M."/>
            <person name="Berlin A.M."/>
            <person name="Chapman S.B."/>
            <person name="Gainer-Dewar J."/>
            <person name="Goldberg J."/>
            <person name="Griggs A."/>
            <person name="Gujja S."/>
            <person name="Hansen M."/>
            <person name="Howarth C."/>
            <person name="Imamovic A."/>
            <person name="Ireland A."/>
            <person name="Larimer J."/>
            <person name="McCowan C."/>
            <person name="Murphy C."/>
            <person name="Pearson M."/>
            <person name="Poon T.W."/>
            <person name="Priest M."/>
            <person name="Roberts A."/>
            <person name="Saif S."/>
            <person name="Shea T."/>
            <person name="Sisk P."/>
            <person name="Sykes S."/>
            <person name="Wortman J."/>
            <person name="Nusbaum C."/>
            <person name="Birren B."/>
        </authorList>
    </citation>
    <scope>NUCLEOTIDE SEQUENCE [LARGE SCALE GENOMIC DNA]</scope>
    <source>
        <strain evidence="3 4">P1976</strain>
    </source>
</reference>
<keyword evidence="2" id="KW-0472">Membrane</keyword>
<dbReference type="OrthoDB" id="116443at2759"/>
<feature type="transmembrane region" description="Helical" evidence="2">
    <location>
        <begin position="133"/>
        <end position="157"/>
    </location>
</feature>
<keyword evidence="2" id="KW-0812">Transmembrane</keyword>
<dbReference type="EMBL" id="ANJA01001045">
    <property type="protein sequence ID" value="ETO80020.1"/>
    <property type="molecule type" value="Genomic_DNA"/>
</dbReference>
<feature type="transmembrane region" description="Helical" evidence="2">
    <location>
        <begin position="169"/>
        <end position="191"/>
    </location>
</feature>
<dbReference type="AlphaFoldDB" id="A0A081AMA9"/>
<evidence type="ECO:0000313" key="3">
    <source>
        <dbReference type="EMBL" id="ETO80020.1"/>
    </source>
</evidence>
<sequence>MRATYAVQGLLVASTTMAASYNPQYIVLGTDGTVVDADPSLYFRTGRNQPYQHQGQFETEQELDDLAKQIEPEELPVVTLPSSHDELLAVTDVDSPDQDSDEDEFSTSTVSQETAATVSWSTLALIDEDIPGVYGSVVFAELSCCFVAFIGYLVRSIPLWVSFSRGQKCCLIVAFSVAFLYQFAALGWFFGAVTPELMLGLSSLITRTISLGMVPITTTSFMGRARSCQDHSTTTPARSKKSSHSRNSHRHHSRARSS</sequence>
<name>A0A081AMA9_PHYNI</name>
<gene>
    <name evidence="3" type="ORF">F444_05379</name>
</gene>
<organism evidence="3 4">
    <name type="scientific">Phytophthora nicotianae P1976</name>
    <dbReference type="NCBI Taxonomy" id="1317066"/>
    <lineage>
        <taxon>Eukaryota</taxon>
        <taxon>Sar</taxon>
        <taxon>Stramenopiles</taxon>
        <taxon>Oomycota</taxon>
        <taxon>Peronosporomycetes</taxon>
        <taxon>Peronosporales</taxon>
        <taxon>Peronosporaceae</taxon>
        <taxon>Phytophthora</taxon>
    </lineage>
</organism>
<evidence type="ECO:0000256" key="2">
    <source>
        <dbReference type="SAM" id="Phobius"/>
    </source>
</evidence>
<accession>A0A081AMA9</accession>
<feature type="compositionally biased region" description="Basic residues" evidence="1">
    <location>
        <begin position="238"/>
        <end position="258"/>
    </location>
</feature>